<keyword evidence="1" id="KW-0472">Membrane</keyword>
<dbReference type="InterPro" id="IPR041238">
    <property type="entry name" value="Rap1a"/>
</dbReference>
<protein>
    <recommendedName>
        <fullName evidence="2">Rap1a immunity protein domain-containing protein</fullName>
    </recommendedName>
</protein>
<feature type="domain" description="Rap1a immunity protein" evidence="2">
    <location>
        <begin position="119"/>
        <end position="189"/>
    </location>
</feature>
<comment type="caution">
    <text evidence="3">The sequence shown here is derived from an EMBL/GenBank/DDBJ whole genome shotgun (WGS) entry which is preliminary data.</text>
</comment>
<feature type="transmembrane region" description="Helical" evidence="1">
    <location>
        <begin position="80"/>
        <end position="104"/>
    </location>
</feature>
<evidence type="ECO:0000313" key="3">
    <source>
        <dbReference type="EMBL" id="MBC3950373.1"/>
    </source>
</evidence>
<evidence type="ECO:0000259" key="2">
    <source>
        <dbReference type="Pfam" id="PF18602"/>
    </source>
</evidence>
<organism evidence="3 4">
    <name type="scientific">Pseudomonas folii</name>
    <dbReference type="NCBI Taxonomy" id="2762593"/>
    <lineage>
        <taxon>Bacteria</taxon>
        <taxon>Pseudomonadati</taxon>
        <taxon>Pseudomonadota</taxon>
        <taxon>Gammaproteobacteria</taxon>
        <taxon>Pseudomonadales</taxon>
        <taxon>Pseudomonadaceae</taxon>
        <taxon>Pseudomonas</taxon>
    </lineage>
</organism>
<evidence type="ECO:0000256" key="1">
    <source>
        <dbReference type="SAM" id="Phobius"/>
    </source>
</evidence>
<dbReference type="Pfam" id="PF18602">
    <property type="entry name" value="Rap1a"/>
    <property type="match status" value="1"/>
</dbReference>
<evidence type="ECO:0000313" key="4">
    <source>
        <dbReference type="Proteomes" id="UP000651852"/>
    </source>
</evidence>
<keyword evidence="1" id="KW-1133">Transmembrane helix</keyword>
<proteinExistence type="predicted"/>
<accession>A0ABR7AZM6</accession>
<dbReference type="EMBL" id="JACONW010000043">
    <property type="protein sequence ID" value="MBC3950373.1"/>
    <property type="molecule type" value="Genomic_DNA"/>
</dbReference>
<name>A0ABR7AZM6_9PSED</name>
<keyword evidence="1" id="KW-0812">Transmembrane</keyword>
<keyword evidence="4" id="KW-1185">Reference proteome</keyword>
<dbReference type="Gene3D" id="1.10.890.40">
    <property type="match status" value="1"/>
</dbReference>
<gene>
    <name evidence="3" type="ORF">H8S59_11410</name>
</gene>
<sequence length="193" mass="21570">MFFDHIWYLADALGQLLLDGFQKNVRNRGTVFLALTTQHSDHHGIGLMADDRFFSAQAVHKRSRAREGVVFRRRLRKNRLMRSVCVGGVLMLAGLCETVQGAFFSGRDLQVPLREIRKGQPLTLAQMQALGYVQGVYDANAGLLFCSREDVDAGQVVKAVNAYLFNHPELLEQPASVGLTAAMISQWPCRHRG</sequence>
<dbReference type="RefSeq" id="WP_141230147.1">
    <property type="nucleotide sequence ID" value="NZ_JACONW010000043.1"/>
</dbReference>
<dbReference type="Proteomes" id="UP000651852">
    <property type="component" value="Unassembled WGS sequence"/>
</dbReference>
<reference evidence="3 4" key="1">
    <citation type="submission" date="2020-08" db="EMBL/GenBank/DDBJ databases">
        <title>Putative novel bacterial strains isolated from necrotic wheat leaf tissues caused by Xanthomonas translucens.</title>
        <authorList>
            <person name="Tambong J.T."/>
        </authorList>
    </citation>
    <scope>NUCLEOTIDE SEQUENCE [LARGE SCALE GENOMIC DNA]</scope>
    <source>
        <strain evidence="3 4">DOAB 1069</strain>
    </source>
</reference>